<dbReference type="GeneID" id="301686067"/>
<dbReference type="RefSeq" id="WP_006622354.1">
    <property type="nucleotide sequence ID" value="NZ_FO818640.1"/>
</dbReference>
<name>A0A9P1KM91_9CYAN</name>
<proteinExistence type="predicted"/>
<protein>
    <submittedName>
        <fullName evidence="2">Uncharacterized protein</fullName>
    </submittedName>
</protein>
<reference evidence="2 3" key="1">
    <citation type="submission" date="2014-02" db="EMBL/GenBank/DDBJ databases">
        <authorList>
            <person name="Genoscope - CEA"/>
        </authorList>
    </citation>
    <scope>NUCLEOTIDE SEQUENCE [LARGE SCALE GENOMIC DNA]</scope>
    <source>
        <strain evidence="2 3">PCC 8005</strain>
    </source>
</reference>
<keyword evidence="3" id="KW-1185">Reference proteome</keyword>
<evidence type="ECO:0000256" key="1">
    <source>
        <dbReference type="SAM" id="MobiDB-lite"/>
    </source>
</evidence>
<dbReference type="EMBL" id="FO818640">
    <property type="protein sequence ID" value="CDM98656.1"/>
    <property type="molecule type" value="Genomic_DNA"/>
</dbReference>
<accession>A0A9P1KM91</accession>
<dbReference type="AlphaFoldDB" id="A0A9P1KM91"/>
<sequence length="40" mass="4269">MIGSNGQHNSESLNNDVAGTCSDQAIAPKVKNGVNQRNLW</sequence>
<organism evidence="2 3">
    <name type="scientific">Limnospira indica PCC 8005</name>
    <dbReference type="NCBI Taxonomy" id="376219"/>
    <lineage>
        <taxon>Bacteria</taxon>
        <taxon>Bacillati</taxon>
        <taxon>Cyanobacteriota</taxon>
        <taxon>Cyanophyceae</taxon>
        <taxon>Oscillatoriophycideae</taxon>
        <taxon>Oscillatoriales</taxon>
        <taxon>Sirenicapillariaceae</taxon>
        <taxon>Limnospira</taxon>
    </lineage>
</organism>
<dbReference type="Proteomes" id="UP000032946">
    <property type="component" value="Chromosome"/>
</dbReference>
<feature type="compositionally biased region" description="Polar residues" evidence="1">
    <location>
        <begin position="1"/>
        <end position="23"/>
    </location>
</feature>
<feature type="region of interest" description="Disordered" evidence="1">
    <location>
        <begin position="1"/>
        <end position="40"/>
    </location>
</feature>
<evidence type="ECO:0000313" key="3">
    <source>
        <dbReference type="Proteomes" id="UP000032946"/>
    </source>
</evidence>
<evidence type="ECO:0000313" key="2">
    <source>
        <dbReference type="EMBL" id="CDM98656.1"/>
    </source>
</evidence>
<gene>
    <name evidence="2" type="ORF">ARTHRO_61257</name>
</gene>